<gene>
    <name evidence="3" type="ORF">ACFOW7_14150</name>
</gene>
<dbReference type="Proteomes" id="UP001595791">
    <property type="component" value="Unassembled WGS sequence"/>
</dbReference>
<keyword evidence="1" id="KW-0732">Signal</keyword>
<dbReference type="InterPro" id="IPR029045">
    <property type="entry name" value="ClpP/crotonase-like_dom_sf"/>
</dbReference>
<dbReference type="InterPro" id="IPR001478">
    <property type="entry name" value="PDZ"/>
</dbReference>
<feature type="chain" id="PRO_5045573643" evidence="1">
    <location>
        <begin position="19"/>
        <end position="424"/>
    </location>
</feature>
<feature type="domain" description="PDZ" evidence="2">
    <location>
        <begin position="83"/>
        <end position="146"/>
    </location>
</feature>
<dbReference type="Pfam" id="PF14684">
    <property type="entry name" value="Tricorn_C1"/>
    <property type="match status" value="1"/>
</dbReference>
<proteinExistence type="predicted"/>
<dbReference type="PANTHER" id="PTHR11261">
    <property type="entry name" value="INTERPHOTORECEPTOR RETINOID-BINDING PROTEIN"/>
    <property type="match status" value="1"/>
</dbReference>
<dbReference type="SMART" id="SM00245">
    <property type="entry name" value="TSPc"/>
    <property type="match status" value="1"/>
</dbReference>
<dbReference type="Gene3D" id="3.90.226.10">
    <property type="entry name" value="2-enoyl-CoA Hydratase, Chain A, domain 1"/>
    <property type="match status" value="1"/>
</dbReference>
<name>A0ABV8MTR4_9NEIS</name>
<evidence type="ECO:0000256" key="1">
    <source>
        <dbReference type="SAM" id="SignalP"/>
    </source>
</evidence>
<accession>A0ABV8MTR4</accession>
<dbReference type="SUPFAM" id="SSF50156">
    <property type="entry name" value="PDZ domain-like"/>
    <property type="match status" value="1"/>
</dbReference>
<comment type="caution">
    <text evidence="3">The sequence shown here is derived from an EMBL/GenBank/DDBJ whole genome shotgun (WGS) entry which is preliminary data.</text>
</comment>
<dbReference type="EMBL" id="JBHSBU010000001">
    <property type="protein sequence ID" value="MFC4160481.1"/>
    <property type="molecule type" value="Genomic_DNA"/>
</dbReference>
<protein>
    <submittedName>
        <fullName evidence="3">S41 family peptidase</fullName>
    </submittedName>
</protein>
<dbReference type="InterPro" id="IPR005151">
    <property type="entry name" value="Tail-specific_protease"/>
</dbReference>
<dbReference type="Gene3D" id="3.30.750.44">
    <property type="match status" value="1"/>
</dbReference>
<keyword evidence="4" id="KW-1185">Reference proteome</keyword>
<dbReference type="PANTHER" id="PTHR11261:SF3">
    <property type="entry name" value="RETINOL-BINDING PROTEIN 3"/>
    <property type="match status" value="1"/>
</dbReference>
<dbReference type="InterPro" id="IPR036034">
    <property type="entry name" value="PDZ_sf"/>
</dbReference>
<dbReference type="Pfam" id="PF03572">
    <property type="entry name" value="Peptidase_S41"/>
    <property type="match status" value="1"/>
</dbReference>
<reference evidence="4" key="1">
    <citation type="journal article" date="2019" name="Int. J. Syst. Evol. Microbiol.">
        <title>The Global Catalogue of Microorganisms (GCM) 10K type strain sequencing project: providing services to taxonomists for standard genome sequencing and annotation.</title>
        <authorList>
            <consortium name="The Broad Institute Genomics Platform"/>
            <consortium name="The Broad Institute Genome Sequencing Center for Infectious Disease"/>
            <person name="Wu L."/>
            <person name="Ma J."/>
        </authorList>
    </citation>
    <scope>NUCLEOTIDE SEQUENCE [LARGE SCALE GENOMIC DNA]</scope>
    <source>
        <strain evidence="4">LMG 29894</strain>
    </source>
</reference>
<sequence>MRKLLLAGVGMLALGVQAESGGPLADFDEFCRSVAEGYAYFDVKTTQWDKVCSHYRARLTPDADRRTLMRALEGALAELYDDHVQLGSSDAESPRPVPTGASLWAEWHDGRVMVREVRPGSAAEQAGLRAGMEVLAIDGIAVAEAVARHQPRFLRAPDPEAQRWALQTALAGRQNKQPMRLTVKDGETSRTLEYLPGFAKATEPLTATQLEKRFGYIRLHNSLGDNERTVKAFDQALEQLAGSEGLILDLRDTPSGGNSIVARGIMGRLVAGESPYQIHEQVWDERTSGIRRRWVEYVTPRGQRFAAPVVVLVGRWTGSMGEGLAIGLHGARGAAVVGTPMARLRGAIFNFTLEHSKLTVRIPTEKLFHIDGTPRESFIPCPAQAVAPDPALATALAMLQAPRPAQAGAKAGCAGELQPLKAGS</sequence>
<evidence type="ECO:0000259" key="2">
    <source>
        <dbReference type="PROSITE" id="PS50106"/>
    </source>
</evidence>
<evidence type="ECO:0000313" key="4">
    <source>
        <dbReference type="Proteomes" id="UP001595791"/>
    </source>
</evidence>
<dbReference type="InterPro" id="IPR028204">
    <property type="entry name" value="Tricorn_C1"/>
</dbReference>
<dbReference type="Gene3D" id="2.30.42.10">
    <property type="match status" value="1"/>
</dbReference>
<dbReference type="PROSITE" id="PS50106">
    <property type="entry name" value="PDZ"/>
    <property type="match status" value="1"/>
</dbReference>
<evidence type="ECO:0000313" key="3">
    <source>
        <dbReference type="EMBL" id="MFC4160481.1"/>
    </source>
</evidence>
<dbReference type="SUPFAM" id="SSF52096">
    <property type="entry name" value="ClpP/crotonase"/>
    <property type="match status" value="1"/>
</dbReference>
<feature type="signal peptide" evidence="1">
    <location>
        <begin position="1"/>
        <end position="18"/>
    </location>
</feature>
<organism evidence="3 4">
    <name type="scientific">Chitinimonas lacunae</name>
    <dbReference type="NCBI Taxonomy" id="1963018"/>
    <lineage>
        <taxon>Bacteria</taxon>
        <taxon>Pseudomonadati</taxon>
        <taxon>Pseudomonadota</taxon>
        <taxon>Betaproteobacteria</taxon>
        <taxon>Neisseriales</taxon>
        <taxon>Chitinibacteraceae</taxon>
        <taxon>Chitinimonas</taxon>
    </lineage>
</organism>
<dbReference type="RefSeq" id="WP_378165363.1">
    <property type="nucleotide sequence ID" value="NZ_JBHSBU010000001.1"/>
</dbReference>